<accession>A0A837ID53</accession>
<keyword evidence="5 6" id="KW-0472">Membrane</keyword>
<dbReference type="Pfam" id="PF07963">
    <property type="entry name" value="N_methyl"/>
    <property type="match status" value="1"/>
</dbReference>
<dbReference type="PANTHER" id="PTHR30093">
    <property type="entry name" value="GENERAL SECRETION PATHWAY PROTEIN G"/>
    <property type="match status" value="1"/>
</dbReference>
<feature type="transmembrane region" description="Helical" evidence="6">
    <location>
        <begin position="6"/>
        <end position="29"/>
    </location>
</feature>
<sequence length="164" mass="16094">MKQKGFTLIELLVVIAIIGILASVVLASLNSARSKGADAAIKSGLANARAQAELFYDANGSSYDTGDSVTANTIATDVCSTVALVGTTAGINTLVQGASTASGSGTVVLTGAAQTSSTATCNSTKDAWVAAVPLKTNSSSAWCVDSAGKSASTTLLAASATACP</sequence>
<dbReference type="PRINTS" id="PR00885">
    <property type="entry name" value="BCTERIALGSPH"/>
</dbReference>
<dbReference type="EMBL" id="LCHP01000004">
    <property type="protein sequence ID" value="KKT36811.1"/>
    <property type="molecule type" value="Genomic_DNA"/>
</dbReference>
<organism evidence="7 8">
    <name type="scientific">Candidatus Nomurabacteria bacterium GW2011_GWB1_44_12</name>
    <dbReference type="NCBI Taxonomy" id="1618748"/>
    <lineage>
        <taxon>Bacteria</taxon>
        <taxon>Candidatus Nomuraibacteriota</taxon>
    </lineage>
</organism>
<dbReference type="SUPFAM" id="SSF54523">
    <property type="entry name" value="Pili subunits"/>
    <property type="match status" value="1"/>
</dbReference>
<evidence type="ECO:0000256" key="6">
    <source>
        <dbReference type="SAM" id="Phobius"/>
    </source>
</evidence>
<dbReference type="GO" id="GO:0016020">
    <property type="term" value="C:membrane"/>
    <property type="evidence" value="ECO:0007669"/>
    <property type="project" value="UniProtKB-SubCell"/>
</dbReference>
<comment type="subcellular location">
    <subcellularLocation>
        <location evidence="1">Membrane</location>
        <topology evidence="1">Single-pass membrane protein</topology>
    </subcellularLocation>
</comment>
<evidence type="ECO:0000256" key="5">
    <source>
        <dbReference type="ARBA" id="ARBA00023136"/>
    </source>
</evidence>
<dbReference type="InterPro" id="IPR045584">
    <property type="entry name" value="Pilin-like"/>
</dbReference>
<dbReference type="AlphaFoldDB" id="A0A837ID53"/>
<proteinExistence type="predicted"/>
<evidence type="ECO:0000256" key="1">
    <source>
        <dbReference type="ARBA" id="ARBA00004167"/>
    </source>
</evidence>
<evidence type="ECO:0000256" key="4">
    <source>
        <dbReference type="ARBA" id="ARBA00022989"/>
    </source>
</evidence>
<name>A0A837ID53_9BACT</name>
<keyword evidence="2" id="KW-0488">Methylation</keyword>
<dbReference type="InterPro" id="IPR012902">
    <property type="entry name" value="N_methyl_site"/>
</dbReference>
<dbReference type="Proteomes" id="UP000033815">
    <property type="component" value="Unassembled WGS sequence"/>
</dbReference>
<protein>
    <submittedName>
        <fullName evidence="7">Uncharacterized protein</fullName>
    </submittedName>
</protein>
<dbReference type="Gene3D" id="3.30.700.10">
    <property type="entry name" value="Glycoprotein, Type 4 Pilin"/>
    <property type="match status" value="1"/>
</dbReference>
<keyword evidence="3 6" id="KW-0812">Transmembrane</keyword>
<dbReference type="PROSITE" id="PS00409">
    <property type="entry name" value="PROKAR_NTER_METHYL"/>
    <property type="match status" value="1"/>
</dbReference>
<comment type="caution">
    <text evidence="7">The sequence shown here is derived from an EMBL/GenBank/DDBJ whole genome shotgun (WGS) entry which is preliminary data.</text>
</comment>
<dbReference type="InterPro" id="IPR002416">
    <property type="entry name" value="T2SS_protein-GspH"/>
</dbReference>
<evidence type="ECO:0000313" key="8">
    <source>
        <dbReference type="Proteomes" id="UP000033815"/>
    </source>
</evidence>
<dbReference type="PANTHER" id="PTHR30093:SF44">
    <property type="entry name" value="TYPE II SECRETION SYSTEM CORE PROTEIN G"/>
    <property type="match status" value="1"/>
</dbReference>
<reference evidence="7 8" key="1">
    <citation type="journal article" date="2015" name="Nature">
        <title>rRNA introns, odd ribosomes, and small enigmatic genomes across a large radiation of phyla.</title>
        <authorList>
            <person name="Brown C.T."/>
            <person name="Hug L.A."/>
            <person name="Thomas B.C."/>
            <person name="Sharon I."/>
            <person name="Castelle C.J."/>
            <person name="Singh A."/>
            <person name="Wilkins M.J."/>
            <person name="Williams K.H."/>
            <person name="Banfield J.F."/>
        </authorList>
    </citation>
    <scope>NUCLEOTIDE SEQUENCE [LARGE SCALE GENOMIC DNA]</scope>
</reference>
<dbReference type="NCBIfam" id="TIGR02532">
    <property type="entry name" value="IV_pilin_GFxxxE"/>
    <property type="match status" value="1"/>
</dbReference>
<evidence type="ECO:0000256" key="2">
    <source>
        <dbReference type="ARBA" id="ARBA00022481"/>
    </source>
</evidence>
<dbReference type="GO" id="GO:0015628">
    <property type="term" value="P:protein secretion by the type II secretion system"/>
    <property type="evidence" value="ECO:0007669"/>
    <property type="project" value="InterPro"/>
</dbReference>
<keyword evidence="4 6" id="KW-1133">Transmembrane helix</keyword>
<dbReference type="GO" id="GO:0015627">
    <property type="term" value="C:type II protein secretion system complex"/>
    <property type="evidence" value="ECO:0007669"/>
    <property type="project" value="InterPro"/>
</dbReference>
<evidence type="ECO:0000256" key="3">
    <source>
        <dbReference type="ARBA" id="ARBA00022692"/>
    </source>
</evidence>
<evidence type="ECO:0000313" key="7">
    <source>
        <dbReference type="EMBL" id="KKT36811.1"/>
    </source>
</evidence>
<gene>
    <name evidence="7" type="ORF">UW25_C0004G0139</name>
</gene>